<name>A0A7J6XG33_THATH</name>
<keyword evidence="2" id="KW-1185">Reference proteome</keyword>
<gene>
    <name evidence="1" type="ORF">FRX31_002326</name>
</gene>
<evidence type="ECO:0000313" key="2">
    <source>
        <dbReference type="Proteomes" id="UP000554482"/>
    </source>
</evidence>
<comment type="caution">
    <text evidence="1">The sequence shown here is derived from an EMBL/GenBank/DDBJ whole genome shotgun (WGS) entry which is preliminary data.</text>
</comment>
<evidence type="ECO:0000313" key="1">
    <source>
        <dbReference type="EMBL" id="KAF5208087.1"/>
    </source>
</evidence>
<accession>A0A7J6XG33</accession>
<reference evidence="1 2" key="1">
    <citation type="submission" date="2020-06" db="EMBL/GenBank/DDBJ databases">
        <title>Transcriptomic and genomic resources for Thalictrum thalictroides and T. hernandezii: Facilitating candidate gene discovery in an emerging model plant lineage.</title>
        <authorList>
            <person name="Arias T."/>
            <person name="Riano-Pachon D.M."/>
            <person name="Di Stilio V.S."/>
        </authorList>
    </citation>
    <scope>NUCLEOTIDE SEQUENCE [LARGE SCALE GENOMIC DNA]</scope>
    <source>
        <strain evidence="2">cv. WT478/WT964</strain>
        <tissue evidence="1">Leaves</tissue>
    </source>
</reference>
<protein>
    <submittedName>
        <fullName evidence="1">Uncharacterized protein</fullName>
    </submittedName>
</protein>
<dbReference type="AlphaFoldDB" id="A0A7J6XG33"/>
<dbReference type="EMBL" id="JABWDY010000474">
    <property type="protein sequence ID" value="KAF5208087.1"/>
    <property type="molecule type" value="Genomic_DNA"/>
</dbReference>
<organism evidence="1 2">
    <name type="scientific">Thalictrum thalictroides</name>
    <name type="common">Rue-anemone</name>
    <name type="synonym">Anemone thalictroides</name>
    <dbReference type="NCBI Taxonomy" id="46969"/>
    <lineage>
        <taxon>Eukaryota</taxon>
        <taxon>Viridiplantae</taxon>
        <taxon>Streptophyta</taxon>
        <taxon>Embryophyta</taxon>
        <taxon>Tracheophyta</taxon>
        <taxon>Spermatophyta</taxon>
        <taxon>Magnoliopsida</taxon>
        <taxon>Ranunculales</taxon>
        <taxon>Ranunculaceae</taxon>
        <taxon>Thalictroideae</taxon>
        <taxon>Thalictrum</taxon>
    </lineage>
</organism>
<proteinExistence type="predicted"/>
<dbReference type="Proteomes" id="UP000554482">
    <property type="component" value="Unassembled WGS sequence"/>
</dbReference>
<sequence length="64" mass="7430">MSNHQNINLNQGKQNTGQFQDKEFYLIIARTQLDKEFVFHYCSDVVGTWEKGVGQFIANSTSFR</sequence>